<keyword evidence="1" id="KW-0812">Transmembrane</keyword>
<feature type="transmembrane region" description="Helical" evidence="1">
    <location>
        <begin position="312"/>
        <end position="333"/>
    </location>
</feature>
<evidence type="ECO:0000256" key="1">
    <source>
        <dbReference type="SAM" id="Phobius"/>
    </source>
</evidence>
<reference evidence="2" key="1">
    <citation type="submission" date="2021-02" db="EMBL/GenBank/DDBJ databases">
        <title>Infant gut strain persistence is associated with maternal origin, phylogeny, and functional potential including surface adhesion and iron acquisition.</title>
        <authorList>
            <person name="Lou Y.C."/>
        </authorList>
    </citation>
    <scope>NUCLEOTIDE SEQUENCE</scope>
    <source>
        <strain evidence="2">L3_101_000M1_dasL3_101_000M1_concoct_87</strain>
    </source>
</reference>
<evidence type="ECO:0000313" key="3">
    <source>
        <dbReference type="Proteomes" id="UP000759273"/>
    </source>
</evidence>
<sequence>MLLSILYLALFIYVGLLLARRAVPDGSAAVILPLGCGFGVSLLAVLPAVLALALGFTLPAVLLAAAAAGVLGGVLLHRGVRLRGMAKDANCGALWACILPVALITLYLLHTHVLHMVNGAYHTGQSCYGDMPMHLGFIKYIAQSGEFLPCYPLLGGEHRFGYPFLCETVSSVFLVLGADLRTAYLLPMLPAFLSVYGMFWQLARRMTGSAAKASLAFYLFFMGSGFGFVYFLGSAEKFAGIFTGFYTTPTNFVEQNIEWVNPIVDLLIPQRATLFGWCVLFPAVYLLWQFCYEGKRRLWPWLALLALPLPLLHTHSALALVLLCLVGGVYTLAQGARREALLPWLGLAAVCGAAWLAQMLPTVLAQSLDGQHMLRLHFNWINGQDDGTLKDNYFWFYIKNIGLVYLLLVPAFIHAKPKQRWLYGGGLAILALAEFVVFQPNNYDNNKLLYVWHMLGCILTAQLLVDLFAKVRALPWRALGLAVCCFAAMFGSVLTVGREIFSDYQHWSANDIALADYIDANAESDALFLTSDSHVTPVFALAGRRILCGSGSYVYYHGMDYADEYSTMAALYEHPNESTLAAWDVGYVLFDFSVYGKFADADESWYAARYPIWYENDGCRVYKIV</sequence>
<name>A0A943D8Z8_9FIRM</name>
<keyword evidence="1" id="KW-0472">Membrane</keyword>
<feature type="transmembrane region" description="Helical" evidence="1">
    <location>
        <begin position="420"/>
        <end position="438"/>
    </location>
</feature>
<feature type="transmembrane region" description="Helical" evidence="1">
    <location>
        <begin position="215"/>
        <end position="233"/>
    </location>
</feature>
<keyword evidence="1" id="KW-1133">Transmembrane helix</keyword>
<accession>A0A943D8Z8</accession>
<proteinExistence type="predicted"/>
<feature type="transmembrane region" description="Helical" evidence="1">
    <location>
        <begin position="56"/>
        <end position="77"/>
    </location>
</feature>
<dbReference type="EMBL" id="JAGZGG010000001">
    <property type="protein sequence ID" value="MBS5331065.1"/>
    <property type="molecule type" value="Genomic_DNA"/>
</dbReference>
<protein>
    <submittedName>
        <fullName evidence="2">Uncharacterized protein</fullName>
    </submittedName>
</protein>
<feature type="transmembrane region" description="Helical" evidence="1">
    <location>
        <begin position="450"/>
        <end position="469"/>
    </location>
</feature>
<comment type="caution">
    <text evidence="2">The sequence shown here is derived from an EMBL/GenBank/DDBJ whole genome shotgun (WGS) entry which is preliminary data.</text>
</comment>
<feature type="transmembrane region" description="Helical" evidence="1">
    <location>
        <begin position="30"/>
        <end position="50"/>
    </location>
</feature>
<dbReference type="AlphaFoldDB" id="A0A943D8Z8"/>
<feature type="transmembrane region" description="Helical" evidence="1">
    <location>
        <begin position="476"/>
        <end position="496"/>
    </location>
</feature>
<feature type="transmembrane region" description="Helical" evidence="1">
    <location>
        <begin position="184"/>
        <end position="203"/>
    </location>
</feature>
<gene>
    <name evidence="2" type="ORF">KHY36_00865</name>
</gene>
<evidence type="ECO:0000313" key="2">
    <source>
        <dbReference type="EMBL" id="MBS5331065.1"/>
    </source>
</evidence>
<dbReference type="Proteomes" id="UP000759273">
    <property type="component" value="Unassembled WGS sequence"/>
</dbReference>
<feature type="transmembrane region" description="Helical" evidence="1">
    <location>
        <begin position="89"/>
        <end position="109"/>
    </location>
</feature>
<feature type="transmembrane region" description="Helical" evidence="1">
    <location>
        <begin position="340"/>
        <end position="360"/>
    </location>
</feature>
<feature type="transmembrane region" description="Helical" evidence="1">
    <location>
        <begin position="6"/>
        <end position="23"/>
    </location>
</feature>
<feature type="transmembrane region" description="Helical" evidence="1">
    <location>
        <begin position="394"/>
        <end position="413"/>
    </location>
</feature>
<organism evidence="2 3">
    <name type="scientific">Subdoligranulum variabile</name>
    <dbReference type="NCBI Taxonomy" id="214851"/>
    <lineage>
        <taxon>Bacteria</taxon>
        <taxon>Bacillati</taxon>
        <taxon>Bacillota</taxon>
        <taxon>Clostridia</taxon>
        <taxon>Eubacteriales</taxon>
        <taxon>Oscillospiraceae</taxon>
        <taxon>Subdoligranulum</taxon>
    </lineage>
</organism>